<dbReference type="AlphaFoldDB" id="A8PYM6"/>
<name>A8PYM6_MALGO</name>
<dbReference type="EMBL" id="AAYY01000004">
    <property type="protein sequence ID" value="EDP44293.1"/>
    <property type="molecule type" value="Genomic_DNA"/>
</dbReference>
<reference evidence="2 3" key="1">
    <citation type="journal article" date="2007" name="Proc. Natl. Acad. Sci. U.S.A.">
        <title>Dandruff-associated Malassezia genomes reveal convergent and divergent virulence traits shared with plant and human fungal pathogens.</title>
        <authorList>
            <person name="Xu J."/>
            <person name="Saunders C.W."/>
            <person name="Hu P."/>
            <person name="Grant R.A."/>
            <person name="Boekhout T."/>
            <person name="Kuramae E.E."/>
            <person name="Kronstad J.W."/>
            <person name="Deangelis Y.M."/>
            <person name="Reeder N.L."/>
            <person name="Johnstone K.R."/>
            <person name="Leland M."/>
            <person name="Fieno A.M."/>
            <person name="Begley W.M."/>
            <person name="Sun Y."/>
            <person name="Lacey M.P."/>
            <person name="Chaudhary T."/>
            <person name="Keough T."/>
            <person name="Chu L."/>
            <person name="Sears R."/>
            <person name="Yuan B."/>
            <person name="Dawson T.L.Jr."/>
        </authorList>
    </citation>
    <scope>NUCLEOTIDE SEQUENCE [LARGE SCALE GENOMIC DNA]</scope>
    <source>
        <strain evidence="3">ATCC MYA-4612 / CBS 7966</strain>
    </source>
</reference>
<feature type="compositionally biased region" description="Polar residues" evidence="1">
    <location>
        <begin position="197"/>
        <end position="206"/>
    </location>
</feature>
<feature type="compositionally biased region" description="Polar residues" evidence="1">
    <location>
        <begin position="17"/>
        <end position="42"/>
    </location>
</feature>
<feature type="region of interest" description="Disordered" evidence="1">
    <location>
        <begin position="1"/>
        <end position="219"/>
    </location>
</feature>
<feature type="compositionally biased region" description="Polar residues" evidence="1">
    <location>
        <begin position="128"/>
        <end position="156"/>
    </location>
</feature>
<dbReference type="VEuPathDB" id="FungiDB:MGL_1690"/>
<evidence type="ECO:0000256" key="1">
    <source>
        <dbReference type="SAM" id="MobiDB-lite"/>
    </source>
</evidence>
<dbReference type="KEGG" id="mgl:MGL_1690"/>
<proteinExistence type="predicted"/>
<feature type="compositionally biased region" description="Polar residues" evidence="1">
    <location>
        <begin position="76"/>
        <end position="88"/>
    </location>
</feature>
<feature type="compositionally biased region" description="Low complexity" evidence="1">
    <location>
        <begin position="157"/>
        <end position="174"/>
    </location>
</feature>
<dbReference type="RefSeq" id="XP_001731507.1">
    <property type="nucleotide sequence ID" value="XM_001731455.1"/>
</dbReference>
<accession>A8PYM6</accession>
<evidence type="ECO:0000313" key="3">
    <source>
        <dbReference type="Proteomes" id="UP000008837"/>
    </source>
</evidence>
<keyword evidence="3" id="KW-1185">Reference proteome</keyword>
<evidence type="ECO:0000313" key="2">
    <source>
        <dbReference type="EMBL" id="EDP44293.1"/>
    </source>
</evidence>
<organism evidence="2 3">
    <name type="scientific">Malassezia globosa (strain ATCC MYA-4612 / CBS 7966)</name>
    <name type="common">Dandruff-associated fungus</name>
    <dbReference type="NCBI Taxonomy" id="425265"/>
    <lineage>
        <taxon>Eukaryota</taxon>
        <taxon>Fungi</taxon>
        <taxon>Dikarya</taxon>
        <taxon>Basidiomycota</taxon>
        <taxon>Ustilaginomycotina</taxon>
        <taxon>Malasseziomycetes</taxon>
        <taxon>Malasseziales</taxon>
        <taxon>Malasseziaceae</taxon>
        <taxon>Malassezia</taxon>
    </lineage>
</organism>
<sequence length="219" mass="22763">MTEATREAEEGGGQDESAISNADDSQPFFSQPESHTPASPTQVHGPAPKPSEPMESTPRRTSSSVFVDALERPLSSDASAQTQRSTSGPFAKLSELRPSALRRTVSRPEATNLMDQASNRSARASSSKTSDGANGASSADITAGTQTPEQPWNSNPASESGSDTESDTSTSDSSSDSDDDAASRPTLPASKMAGANVTASEDNASSAKRKRTFFSALSE</sequence>
<dbReference type="OrthoDB" id="3357439at2759"/>
<protein>
    <submittedName>
        <fullName evidence="2">Uncharacterized protein</fullName>
    </submittedName>
</protein>
<dbReference type="STRING" id="425265.A8PYM6"/>
<dbReference type="Proteomes" id="UP000008837">
    <property type="component" value="Unassembled WGS sequence"/>
</dbReference>
<comment type="caution">
    <text evidence="2">The sequence shown here is derived from an EMBL/GenBank/DDBJ whole genome shotgun (WGS) entry which is preliminary data.</text>
</comment>
<dbReference type="GeneID" id="5855814"/>
<feature type="compositionally biased region" description="Low complexity" evidence="1">
    <location>
        <begin position="117"/>
        <end position="127"/>
    </location>
</feature>
<dbReference type="InParanoid" id="A8PYM6"/>
<gene>
    <name evidence="2" type="ORF">MGL_1690</name>
</gene>